<evidence type="ECO:0000256" key="4">
    <source>
        <dbReference type="ARBA" id="ARBA00022989"/>
    </source>
</evidence>
<comment type="subcellular location">
    <subcellularLocation>
        <location evidence="1">Membrane</location>
        <topology evidence="1">Multi-pass membrane protein</topology>
    </subcellularLocation>
</comment>
<evidence type="ECO:0000313" key="11">
    <source>
        <dbReference type="EMBL" id="RWS14062.1"/>
    </source>
</evidence>
<feature type="region of interest" description="Disordered" evidence="7">
    <location>
        <begin position="457"/>
        <end position="503"/>
    </location>
</feature>
<dbReference type="AlphaFoldDB" id="A0A3S3SH88"/>
<evidence type="ECO:0000256" key="5">
    <source>
        <dbReference type="ARBA" id="ARBA00023136"/>
    </source>
</evidence>
<dbReference type="EMBL" id="NCKU01000182">
    <property type="protein sequence ID" value="RWS16727.1"/>
    <property type="molecule type" value="Genomic_DNA"/>
</dbReference>
<evidence type="ECO:0000256" key="1">
    <source>
        <dbReference type="ARBA" id="ARBA00004141"/>
    </source>
</evidence>
<evidence type="ECO:0000256" key="6">
    <source>
        <dbReference type="ARBA" id="ARBA00023180"/>
    </source>
</evidence>
<reference evidence="10" key="2">
    <citation type="submission" date="2018-11" db="EMBL/GenBank/DDBJ databases">
        <title>Trombidioid mite genomics.</title>
        <authorList>
            <person name="Dong X."/>
        </authorList>
    </citation>
    <scope>NUCLEOTIDE SEQUENCE</scope>
    <source>
        <strain evidence="10">UoL-WK</strain>
    </source>
</reference>
<evidence type="ECO:0000256" key="2">
    <source>
        <dbReference type="ARBA" id="ARBA00009816"/>
    </source>
</evidence>
<sequence length="542" mass="61100">MTTNEGWFDAFRDNGGILLYSSENRTPAIEDVRNILIYTTFGTLFVAFLIIFPGIRKERFSTFICVTISLFIGAVILGKHAYFLNNTLIVATKFEFYFYFVEIIIRLIIYILQKKSKNLSTDFVVANFGTSWHVAQATISSPYRAFSKEKISAKVGVNVGLQSVNITLKANPVHKKHEEINYNERFFWIGPTEMKQEYQNALAKGLPFPILTIAEYLSQNGEGFCWGRRYRLAGYYSNILLWVAFACWLLMNLLLCAVPRYGVFTMQITGVIMLLANAVYALLLPRKPLTIPFEGGTLTFAYGWCFWINLIAGITAVIVGALVAIIDTLFPNKFSTILEVDYDTPYRYFVGNDAHLFGGLAMLSDQHECPHMARRRSESANTETTTCCAISSTRTEGSIASNRANLSSKTLGKRRSDASTSTVMSIPVKQINHHPTLNRNNRIELMETSLTTTAEIEREPEASVSDNDNHADSKDINERDGVENRAFQKEEENDSDSSEVSTTIIDGKRAVSLANFGKFQRQQTIEAQKEGKTNTMNTAFWY</sequence>
<feature type="compositionally biased region" description="Polar residues" evidence="7">
    <location>
        <begin position="399"/>
        <end position="410"/>
    </location>
</feature>
<dbReference type="EMBL" id="NCKU01000819">
    <property type="protein sequence ID" value="RWS14018.1"/>
    <property type="molecule type" value="Genomic_DNA"/>
</dbReference>
<dbReference type="InterPro" id="IPR018469">
    <property type="entry name" value="Dual_oxidase_maturation_fac"/>
</dbReference>
<gene>
    <name evidence="11" type="ORF">B4U79_00466</name>
    <name evidence="9" type="ORF">B4U79_00655</name>
    <name evidence="10" type="ORF">B4U79_00812</name>
    <name evidence="12" type="ORF">B4U79_00993</name>
</gene>
<keyword evidence="4 8" id="KW-1133">Transmembrane helix</keyword>
<dbReference type="OrthoDB" id="10042652at2759"/>
<protein>
    <submittedName>
        <fullName evidence="10">Dual oxidase maturation factor 2-like protein</fullName>
    </submittedName>
</protein>
<evidence type="ECO:0000256" key="8">
    <source>
        <dbReference type="SAM" id="Phobius"/>
    </source>
</evidence>
<feature type="region of interest" description="Disordered" evidence="7">
    <location>
        <begin position="399"/>
        <end position="425"/>
    </location>
</feature>
<dbReference type="EMBL" id="NCKU01000838">
    <property type="protein sequence ID" value="RWS13957.1"/>
    <property type="molecule type" value="Genomic_DNA"/>
</dbReference>
<dbReference type="EMBL" id="NCKU01000811">
    <property type="protein sequence ID" value="RWS14062.1"/>
    <property type="molecule type" value="Genomic_DNA"/>
</dbReference>
<dbReference type="STRING" id="1965070.A0A3S3SH88"/>
<evidence type="ECO:0000313" key="10">
    <source>
        <dbReference type="EMBL" id="RWS14018.1"/>
    </source>
</evidence>
<proteinExistence type="inferred from homology"/>
<feature type="compositionally biased region" description="Basic and acidic residues" evidence="7">
    <location>
        <begin position="457"/>
        <end position="490"/>
    </location>
</feature>
<keyword evidence="6" id="KW-0325">Glycoprotein</keyword>
<reference evidence="10 13" key="1">
    <citation type="journal article" date="2018" name="Gigascience">
        <title>Genomes of trombidid mites reveal novel predicted allergens and laterally-transferred genes associated with secondary metabolism.</title>
        <authorList>
            <person name="Dong X."/>
            <person name="Chaisiri K."/>
            <person name="Xia D."/>
            <person name="Armstrong S.D."/>
            <person name="Fang Y."/>
            <person name="Donnelly M.J."/>
            <person name="Kadowaki T."/>
            <person name="McGarry J.W."/>
            <person name="Darby A.C."/>
            <person name="Makepeace B.L."/>
        </authorList>
    </citation>
    <scope>NUCLEOTIDE SEQUENCE [LARGE SCALE GENOMIC DNA]</scope>
    <source>
        <strain evidence="10">UoL-WK</strain>
    </source>
</reference>
<name>A0A3S3SH88_9ACAR</name>
<dbReference type="PANTHER" id="PTHR31158:SF10">
    <property type="entry name" value="LD27791P"/>
    <property type="match status" value="1"/>
</dbReference>
<accession>A0A3S3SH88</accession>
<keyword evidence="13" id="KW-1185">Reference proteome</keyword>
<dbReference type="PANTHER" id="PTHR31158">
    <property type="entry name" value="DUAL OXIDASE 2"/>
    <property type="match status" value="1"/>
</dbReference>
<comment type="similarity">
    <text evidence="2">Belongs to the DUOXA family.</text>
</comment>
<feature type="transmembrane region" description="Helical" evidence="8">
    <location>
        <begin position="62"/>
        <end position="84"/>
    </location>
</feature>
<dbReference type="GO" id="GO:0015031">
    <property type="term" value="P:protein transport"/>
    <property type="evidence" value="ECO:0007669"/>
    <property type="project" value="InterPro"/>
</dbReference>
<evidence type="ECO:0000256" key="7">
    <source>
        <dbReference type="SAM" id="MobiDB-lite"/>
    </source>
</evidence>
<evidence type="ECO:0000313" key="13">
    <source>
        <dbReference type="Proteomes" id="UP000285301"/>
    </source>
</evidence>
<dbReference type="Proteomes" id="UP000285301">
    <property type="component" value="Unassembled WGS sequence"/>
</dbReference>
<dbReference type="Pfam" id="PF10204">
    <property type="entry name" value="DuoxA"/>
    <property type="match status" value="2"/>
</dbReference>
<dbReference type="GO" id="GO:0005789">
    <property type="term" value="C:endoplasmic reticulum membrane"/>
    <property type="evidence" value="ECO:0007669"/>
    <property type="project" value="InterPro"/>
</dbReference>
<organism evidence="10 13">
    <name type="scientific">Dinothrombium tinctorium</name>
    <dbReference type="NCBI Taxonomy" id="1965070"/>
    <lineage>
        <taxon>Eukaryota</taxon>
        <taxon>Metazoa</taxon>
        <taxon>Ecdysozoa</taxon>
        <taxon>Arthropoda</taxon>
        <taxon>Chelicerata</taxon>
        <taxon>Arachnida</taxon>
        <taxon>Acari</taxon>
        <taxon>Acariformes</taxon>
        <taxon>Trombidiformes</taxon>
        <taxon>Prostigmata</taxon>
        <taxon>Anystina</taxon>
        <taxon>Parasitengona</taxon>
        <taxon>Trombidioidea</taxon>
        <taxon>Trombidiidae</taxon>
        <taxon>Dinothrombium</taxon>
    </lineage>
</organism>
<evidence type="ECO:0000313" key="12">
    <source>
        <dbReference type="EMBL" id="RWS16727.1"/>
    </source>
</evidence>
<feature type="transmembrane region" description="Helical" evidence="8">
    <location>
        <begin position="35"/>
        <end position="55"/>
    </location>
</feature>
<keyword evidence="3 8" id="KW-0812">Transmembrane</keyword>
<keyword evidence="5 8" id="KW-0472">Membrane</keyword>
<feature type="transmembrane region" description="Helical" evidence="8">
    <location>
        <begin position="304"/>
        <end position="326"/>
    </location>
</feature>
<feature type="transmembrane region" description="Helical" evidence="8">
    <location>
        <begin position="235"/>
        <end position="255"/>
    </location>
</feature>
<feature type="transmembrane region" description="Helical" evidence="8">
    <location>
        <begin position="261"/>
        <end position="283"/>
    </location>
</feature>
<evidence type="ECO:0000313" key="9">
    <source>
        <dbReference type="EMBL" id="RWS13957.1"/>
    </source>
</evidence>
<evidence type="ECO:0000256" key="3">
    <source>
        <dbReference type="ARBA" id="ARBA00022692"/>
    </source>
</evidence>
<feature type="transmembrane region" description="Helical" evidence="8">
    <location>
        <begin position="96"/>
        <end position="112"/>
    </location>
</feature>
<comment type="caution">
    <text evidence="10">The sequence shown here is derived from an EMBL/GenBank/DDBJ whole genome shotgun (WGS) entry which is preliminary data.</text>
</comment>